<name>L7EE98_MICAE</name>
<dbReference type="EMBL" id="ANKQ01000001">
    <property type="protein sequence ID" value="ELP56597.1"/>
    <property type="molecule type" value="Genomic_DNA"/>
</dbReference>
<dbReference type="Proteomes" id="UP000010932">
    <property type="component" value="Unassembled WGS sequence"/>
</dbReference>
<gene>
    <name evidence="1" type="ORF">O53_1206</name>
</gene>
<sequence length="41" mass="4646">MPACKPFIFGQITLKNTLKKILSGINLLVWVANPRELLLNH</sequence>
<organism evidence="1 2">
    <name type="scientific">Microcystis aeruginosa TAIHU98</name>
    <dbReference type="NCBI Taxonomy" id="1134457"/>
    <lineage>
        <taxon>Bacteria</taxon>
        <taxon>Bacillati</taxon>
        <taxon>Cyanobacteriota</taxon>
        <taxon>Cyanophyceae</taxon>
        <taxon>Oscillatoriophycideae</taxon>
        <taxon>Chroococcales</taxon>
        <taxon>Microcystaceae</taxon>
        <taxon>Microcystis</taxon>
    </lineage>
</organism>
<dbReference type="AlphaFoldDB" id="L7EE98"/>
<protein>
    <submittedName>
        <fullName evidence="1">Uncharacterized protein</fullName>
    </submittedName>
</protein>
<evidence type="ECO:0000313" key="2">
    <source>
        <dbReference type="Proteomes" id="UP000010932"/>
    </source>
</evidence>
<dbReference type="PATRIC" id="fig|1134457.3.peg.1680"/>
<accession>L7EE98</accession>
<comment type="caution">
    <text evidence="1">The sequence shown here is derived from an EMBL/GenBank/DDBJ whole genome shotgun (WGS) entry which is preliminary data.</text>
</comment>
<reference evidence="1 2" key="1">
    <citation type="journal article" date="2013" name="Genome Announc.">
        <title>Whole-Genome Sequence of Microcystis aeruginosa TAIHU98, a Nontoxic Bloom-Forming Strain Isolated from Taihu Lake, China.</title>
        <authorList>
            <person name="Yang C."/>
            <person name="Zhang W."/>
            <person name="Ren M."/>
            <person name="Song L."/>
            <person name="Li T."/>
            <person name="Zhao J."/>
        </authorList>
    </citation>
    <scope>NUCLEOTIDE SEQUENCE [LARGE SCALE GENOMIC DNA]</scope>
    <source>
        <strain evidence="1 2">TAIHU98</strain>
    </source>
</reference>
<proteinExistence type="predicted"/>
<evidence type="ECO:0000313" key="1">
    <source>
        <dbReference type="EMBL" id="ELP56597.1"/>
    </source>
</evidence>